<comment type="caution">
    <text evidence="3">The sequence shown here is derived from an EMBL/GenBank/DDBJ whole genome shotgun (WGS) entry which is preliminary data.</text>
</comment>
<gene>
    <name evidence="3" type="ORF">EVOR1521_LOCUS23921</name>
</gene>
<evidence type="ECO:0000256" key="2">
    <source>
        <dbReference type="SAM" id="SignalP"/>
    </source>
</evidence>
<dbReference type="AlphaFoldDB" id="A0AA36NC58"/>
<accession>A0AA36NC58</accession>
<feature type="transmembrane region" description="Helical" evidence="1">
    <location>
        <begin position="100"/>
        <end position="118"/>
    </location>
</feature>
<dbReference type="EMBL" id="CAUJNA010003380">
    <property type="protein sequence ID" value="CAJ1400609.1"/>
    <property type="molecule type" value="Genomic_DNA"/>
</dbReference>
<organism evidence="3 4">
    <name type="scientific">Effrenium voratum</name>
    <dbReference type="NCBI Taxonomy" id="2562239"/>
    <lineage>
        <taxon>Eukaryota</taxon>
        <taxon>Sar</taxon>
        <taxon>Alveolata</taxon>
        <taxon>Dinophyceae</taxon>
        <taxon>Suessiales</taxon>
        <taxon>Symbiodiniaceae</taxon>
        <taxon>Effrenium</taxon>
    </lineage>
</organism>
<evidence type="ECO:0000313" key="3">
    <source>
        <dbReference type="EMBL" id="CAJ1400609.1"/>
    </source>
</evidence>
<proteinExistence type="predicted"/>
<keyword evidence="1" id="KW-0812">Transmembrane</keyword>
<feature type="chain" id="PRO_5041347896" evidence="2">
    <location>
        <begin position="20"/>
        <end position="180"/>
    </location>
</feature>
<feature type="signal peptide" evidence="2">
    <location>
        <begin position="1"/>
        <end position="19"/>
    </location>
</feature>
<keyword evidence="1" id="KW-1133">Transmembrane helix</keyword>
<evidence type="ECO:0000256" key="1">
    <source>
        <dbReference type="SAM" id="Phobius"/>
    </source>
</evidence>
<keyword evidence="4" id="KW-1185">Reference proteome</keyword>
<name>A0AA36NC58_9DINO</name>
<keyword evidence="1" id="KW-0472">Membrane</keyword>
<dbReference type="Proteomes" id="UP001178507">
    <property type="component" value="Unassembled WGS sequence"/>
</dbReference>
<evidence type="ECO:0000313" key="4">
    <source>
        <dbReference type="Proteomes" id="UP001178507"/>
    </source>
</evidence>
<keyword evidence="2" id="KW-0732">Signal</keyword>
<reference evidence="3" key="1">
    <citation type="submission" date="2023-08" db="EMBL/GenBank/DDBJ databases">
        <authorList>
            <person name="Chen Y."/>
            <person name="Shah S."/>
            <person name="Dougan E. K."/>
            <person name="Thang M."/>
            <person name="Chan C."/>
        </authorList>
    </citation>
    <scope>NUCLEOTIDE SEQUENCE</scope>
</reference>
<feature type="transmembrane region" description="Helical" evidence="1">
    <location>
        <begin position="130"/>
        <end position="148"/>
    </location>
</feature>
<sequence>MLRRFLPAWLLAFPCKVLAQEFLDDGSLEVPVDLVLLQTKLTLATTDVAEVHAMQRAHVNDLSIEEMSEEPWIAMPFICAFHAVRTSQDFFSRLFRDFEGFAWFQLLVFILCTAGVVAGMMQVKFREHGCGAPVTCGLLLAAASIFFSGAVCHWIVPLVLMFIGMWIIIRLPGKLEASQG</sequence>
<protein>
    <submittedName>
        <fullName evidence="3">Uncharacterized protein</fullName>
    </submittedName>
</protein>